<reference evidence="1 2" key="1">
    <citation type="submission" date="2015-06" db="EMBL/GenBank/DDBJ databases">
        <title>Genome sequence of Mycobacterium conceptionense strain MLE.</title>
        <authorList>
            <person name="Greninger A.L."/>
            <person name="Cunningham G."/>
            <person name="Chiu C.Y."/>
            <person name="Miller S."/>
        </authorList>
    </citation>
    <scope>NUCLEOTIDE SEQUENCE [LARGE SCALE GENOMIC DNA]</scope>
    <source>
        <strain evidence="1 2">MLE</strain>
    </source>
</reference>
<evidence type="ECO:0000313" key="2">
    <source>
        <dbReference type="Proteomes" id="UP000037594"/>
    </source>
</evidence>
<proteinExistence type="predicted"/>
<dbReference type="Proteomes" id="UP000037594">
    <property type="component" value="Unassembled WGS sequence"/>
</dbReference>
<comment type="caution">
    <text evidence="1">The sequence shown here is derived from an EMBL/GenBank/DDBJ whole genome shotgun (WGS) entry which is preliminary data.</text>
</comment>
<dbReference type="OrthoDB" id="4747366at2"/>
<accession>A0A0J8U869</accession>
<protein>
    <submittedName>
        <fullName evidence="1">Uncharacterized protein</fullName>
    </submittedName>
</protein>
<dbReference type="PATRIC" id="fig|451644.5.peg.3133"/>
<dbReference type="AlphaFoldDB" id="A0A0J8U869"/>
<dbReference type="EMBL" id="LFOD01000012">
    <property type="protein sequence ID" value="KMV17611.1"/>
    <property type="molecule type" value="Genomic_DNA"/>
</dbReference>
<gene>
    <name evidence="1" type="ORF">ACT17_15115</name>
</gene>
<evidence type="ECO:0000313" key="1">
    <source>
        <dbReference type="EMBL" id="KMV17611.1"/>
    </source>
</evidence>
<organism evidence="1 2">
    <name type="scientific">Mycolicibacterium conceptionense</name>
    <dbReference type="NCBI Taxonomy" id="451644"/>
    <lineage>
        <taxon>Bacteria</taxon>
        <taxon>Bacillati</taxon>
        <taxon>Actinomycetota</taxon>
        <taxon>Actinomycetes</taxon>
        <taxon>Mycobacteriales</taxon>
        <taxon>Mycobacteriaceae</taxon>
        <taxon>Mycolicibacterium</taxon>
    </lineage>
</organism>
<sequence length="151" mass="16896">MSAHENPAAALRRLYEVYGFGVHDTAELMGARAPDLRDFNYGRKPMPAAAQRELLDLCAFTDALAEFVDEPATWLILPLVGGFNVRPADLYRAADPETLLDLAAGCVDPVDVLDRVDPDWREKWRSHYEVFTAADGELSMRPRRCSCEVGR</sequence>
<dbReference type="RefSeq" id="WP_048895961.1">
    <property type="nucleotide sequence ID" value="NZ_LFOD01000012.1"/>
</dbReference>
<name>A0A0J8U869_9MYCO</name>